<dbReference type="InterPro" id="IPR039900">
    <property type="entry name" value="Pat1-like"/>
</dbReference>
<keyword evidence="11" id="KW-1185">Reference proteome</keyword>
<dbReference type="GO" id="GO:0005634">
    <property type="term" value="C:nucleus"/>
    <property type="evidence" value="ECO:0007669"/>
    <property type="project" value="UniProtKB-SubCell"/>
</dbReference>
<evidence type="ECO:0000313" key="10">
    <source>
        <dbReference type="EMBL" id="KAJ3486788.1"/>
    </source>
</evidence>
<keyword evidence="5" id="KW-0694">RNA-binding</keyword>
<gene>
    <name evidence="10" type="ORF">NLI96_g3976</name>
</gene>
<feature type="coiled-coil region" evidence="7">
    <location>
        <begin position="265"/>
        <end position="313"/>
    </location>
</feature>
<dbReference type="GO" id="GO:0003723">
    <property type="term" value="F:RNA binding"/>
    <property type="evidence" value="ECO:0007669"/>
    <property type="project" value="UniProtKB-KW"/>
</dbReference>
<feature type="region of interest" description="Disordered" evidence="8">
    <location>
        <begin position="207"/>
        <end position="262"/>
    </location>
</feature>
<dbReference type="Proteomes" id="UP001212997">
    <property type="component" value="Unassembled WGS sequence"/>
</dbReference>
<comment type="subcellular location">
    <subcellularLocation>
        <location evidence="2">Cytoplasm</location>
        <location evidence="2">P-body</location>
    </subcellularLocation>
    <subcellularLocation>
        <location evidence="1">Nucleus</location>
    </subcellularLocation>
</comment>
<evidence type="ECO:0000256" key="6">
    <source>
        <dbReference type="ARBA" id="ARBA00023242"/>
    </source>
</evidence>
<proteinExistence type="inferred from homology"/>
<evidence type="ECO:0000259" key="9">
    <source>
        <dbReference type="Pfam" id="PF09770"/>
    </source>
</evidence>
<name>A0AAD5YKC2_9APHY</name>
<comment type="similarity">
    <text evidence="3">Belongs to the PAT1 family.</text>
</comment>
<organism evidence="10 11">
    <name type="scientific">Meripilus lineatus</name>
    <dbReference type="NCBI Taxonomy" id="2056292"/>
    <lineage>
        <taxon>Eukaryota</taxon>
        <taxon>Fungi</taxon>
        <taxon>Dikarya</taxon>
        <taxon>Basidiomycota</taxon>
        <taxon>Agaricomycotina</taxon>
        <taxon>Agaricomycetes</taxon>
        <taxon>Polyporales</taxon>
        <taxon>Meripilaceae</taxon>
        <taxon>Meripilus</taxon>
    </lineage>
</organism>
<evidence type="ECO:0000256" key="4">
    <source>
        <dbReference type="ARBA" id="ARBA00022490"/>
    </source>
</evidence>
<dbReference type="PANTHER" id="PTHR21551:SF0">
    <property type="entry name" value="PROTEIN ASSOCIATED WITH TOPO II RELATED-1, ISOFORM A"/>
    <property type="match status" value="1"/>
</dbReference>
<evidence type="ECO:0000256" key="1">
    <source>
        <dbReference type="ARBA" id="ARBA00004123"/>
    </source>
</evidence>
<evidence type="ECO:0000256" key="8">
    <source>
        <dbReference type="SAM" id="MobiDB-lite"/>
    </source>
</evidence>
<dbReference type="GO" id="GO:0000932">
    <property type="term" value="C:P-body"/>
    <property type="evidence" value="ECO:0007669"/>
    <property type="project" value="UniProtKB-SubCell"/>
</dbReference>
<evidence type="ECO:0000313" key="11">
    <source>
        <dbReference type="Proteomes" id="UP001212997"/>
    </source>
</evidence>
<sequence length="945" mass="105463">MSFSGFDRLNNLEAEKRKFLEGGLAGFQDANLATFVWGEESYDGLGDALQEGGDELNDETFGGTGAVGKDFDFTTSALSLDPRQPVHEVAPIGPPVHLKDVEQRNLQQAASARSGNSLESIWDDKSPFSVLPKMNGSSSRHTEAHIPATTSGFSPFGSQTAIATTAAAPSTLSSREPVALSIPAHQTHGVRTLEEIEAEMREAFAAQRNQNVSPSQSHALSQVHHRATPQRHVPPQHAPTPPPRMHPHSQSPRFHQQQQQHQILLLQQQQQRQLEQDRKRQLRQLQQLQLLELQEQQLRQEEAERQRQLLAQQAQLGREQQYIQQHQRHVSTGRLTPSMVDLQQRQYRHQSPAPAQTQQQVEIPFQQSLQYLPRDIQMQQRSGSLGQQERVTNDERGVQEVLRQEAVRKIMEAERMEEKRRRKLEKIRYMSRYNDLMTQSDKDFITRIQVSQLVTQDPYADDFYAQVYGAVMRSRMGVSGPEAVLKFGSGGGVGLGLAQGRSGRRPSAMQRMEAQVERIVNNARLREKEKTSLNSLQGALGKTAGRSYKAAPRQLLQVDSSANGPGGSPTLSHATAHAHISKADATTHQDGAGVAAEAAKFGKQALGEVDGTDLVRRDPLTHREALIMLERLYDLVLDLEHQKREEPAEDDEEGIIIWEEKSKYILKNLWDSLQVMVPLDTSDPHPFISLLTPSKGKKLLPRVTRHFSTQQSLTLLTLLVACFSQLDVVVNAKVLDSLEETLERKDVDAQTQAFLGSVMQSLLPIAATASLRLVSGILGLFLERNEVGHVSRTKPGIAMLTMFLSRVEVIKQNMTSATDPSENPSPEEAAQWQLMFDHLFSLLAPHLAVLFPSVRQARVANIPYLDVPDLDTIDQPVWQFLAALGLNASLEQQQVLVTSLRERVLENVTSAVKGWVSDEETRKMRLANVNIFLHALGLDSSQIAL</sequence>
<feature type="domain" description="mRNA decay factor PAT1" evidence="9">
    <location>
        <begin position="1"/>
        <end position="565"/>
    </location>
</feature>
<evidence type="ECO:0000256" key="2">
    <source>
        <dbReference type="ARBA" id="ARBA00004201"/>
    </source>
</evidence>
<dbReference type="PANTHER" id="PTHR21551">
    <property type="entry name" value="TOPOISOMERASE II-ASSOCIATED PROTEIN PAT1"/>
    <property type="match status" value="1"/>
</dbReference>
<evidence type="ECO:0000256" key="7">
    <source>
        <dbReference type="SAM" id="Coils"/>
    </source>
</evidence>
<dbReference type="GO" id="GO:0033962">
    <property type="term" value="P:P-body assembly"/>
    <property type="evidence" value="ECO:0007669"/>
    <property type="project" value="TreeGrafter"/>
</dbReference>
<keyword evidence="7" id="KW-0175">Coiled coil</keyword>
<protein>
    <recommendedName>
        <fullName evidence="9">mRNA decay factor PAT1 domain-containing protein</fullName>
    </recommendedName>
</protein>
<feature type="compositionally biased region" description="Polar residues" evidence="8">
    <location>
        <begin position="207"/>
        <end position="220"/>
    </location>
</feature>
<keyword evidence="4" id="KW-0963">Cytoplasm</keyword>
<dbReference type="Pfam" id="PF09770">
    <property type="entry name" value="PAT1"/>
    <property type="match status" value="2"/>
</dbReference>
<reference evidence="10" key="1">
    <citation type="submission" date="2022-07" db="EMBL/GenBank/DDBJ databases">
        <title>Genome Sequence of Physisporinus lineatus.</title>
        <authorList>
            <person name="Buettner E."/>
        </authorList>
    </citation>
    <scope>NUCLEOTIDE SEQUENCE</scope>
    <source>
        <strain evidence="10">VT162</strain>
    </source>
</reference>
<evidence type="ECO:0000256" key="5">
    <source>
        <dbReference type="ARBA" id="ARBA00022884"/>
    </source>
</evidence>
<dbReference type="GO" id="GO:0000290">
    <property type="term" value="P:deadenylation-dependent decapping of nuclear-transcribed mRNA"/>
    <property type="evidence" value="ECO:0007669"/>
    <property type="project" value="InterPro"/>
</dbReference>
<dbReference type="AlphaFoldDB" id="A0AAD5YKC2"/>
<comment type="caution">
    <text evidence="10">The sequence shown here is derived from an EMBL/GenBank/DDBJ whole genome shotgun (WGS) entry which is preliminary data.</text>
</comment>
<feature type="domain" description="mRNA decay factor PAT1" evidence="9">
    <location>
        <begin position="621"/>
        <end position="939"/>
    </location>
</feature>
<evidence type="ECO:0000256" key="3">
    <source>
        <dbReference type="ARBA" id="ARBA00009138"/>
    </source>
</evidence>
<dbReference type="InterPro" id="IPR019167">
    <property type="entry name" value="PAT1_dom"/>
</dbReference>
<keyword evidence="6" id="KW-0539">Nucleus</keyword>
<dbReference type="EMBL" id="JANAWD010000110">
    <property type="protein sequence ID" value="KAJ3486788.1"/>
    <property type="molecule type" value="Genomic_DNA"/>
</dbReference>
<accession>A0AAD5YKC2</accession>
<feature type="region of interest" description="Disordered" evidence="8">
    <location>
        <begin position="132"/>
        <end position="154"/>
    </location>
</feature>